<keyword evidence="3 14" id="KW-0132">Cell division</keyword>
<dbReference type="EMBL" id="JACQMJ010000008">
    <property type="protein sequence ID" value="MBI4132430.1"/>
    <property type="molecule type" value="Genomic_DNA"/>
</dbReference>
<evidence type="ECO:0000256" key="7">
    <source>
        <dbReference type="ARBA" id="ARBA00022763"/>
    </source>
</evidence>
<evidence type="ECO:0000313" key="18">
    <source>
        <dbReference type="Proteomes" id="UP000704960"/>
    </source>
</evidence>
<accession>A0A933DRR4</accession>
<keyword evidence="4 14" id="KW-0235">DNA replication</keyword>
<evidence type="ECO:0000256" key="3">
    <source>
        <dbReference type="ARBA" id="ARBA00022618"/>
    </source>
</evidence>
<feature type="binding site" evidence="14">
    <location>
        <position position="425"/>
    </location>
    <ligand>
        <name>ATP</name>
        <dbReference type="ChEBI" id="CHEBI:30616"/>
    </ligand>
</feature>
<dbReference type="SUPFAM" id="SSF117018">
    <property type="entry name" value="ATP-dependent DNA ligase DNA-binding domain"/>
    <property type="match status" value="1"/>
</dbReference>
<dbReference type="GO" id="GO:0006310">
    <property type="term" value="P:DNA recombination"/>
    <property type="evidence" value="ECO:0007669"/>
    <property type="project" value="UniProtKB-UniRule"/>
</dbReference>
<comment type="function">
    <text evidence="14">DNA ligase that seals nicks in double-stranded DNA during DNA replication, DNA recombination and DNA repair.</text>
</comment>
<name>A0A933DRR4_9BACT</name>
<dbReference type="InterPro" id="IPR050191">
    <property type="entry name" value="ATP-dep_DNA_ligase"/>
</dbReference>
<dbReference type="InterPro" id="IPR016059">
    <property type="entry name" value="DNA_ligase_ATP-dep_CS"/>
</dbReference>
<feature type="binding site" evidence="14">
    <location>
        <position position="302"/>
    </location>
    <ligand>
        <name>ATP</name>
        <dbReference type="ChEBI" id="CHEBI:30616"/>
    </ligand>
</feature>
<evidence type="ECO:0000256" key="13">
    <source>
        <dbReference type="ARBA" id="ARBA00034003"/>
    </source>
</evidence>
<feature type="binding site" evidence="14">
    <location>
        <position position="273"/>
    </location>
    <ligand>
        <name>ATP</name>
        <dbReference type="ChEBI" id="CHEBI:30616"/>
    </ligand>
</feature>
<dbReference type="Pfam" id="PF01068">
    <property type="entry name" value="DNA_ligase_A_M"/>
    <property type="match status" value="1"/>
</dbReference>
<dbReference type="Pfam" id="PF04679">
    <property type="entry name" value="DNA_ligase_A_C"/>
    <property type="match status" value="1"/>
</dbReference>
<dbReference type="HAMAP" id="MF_00407">
    <property type="entry name" value="DNA_ligase"/>
    <property type="match status" value="1"/>
</dbReference>
<keyword evidence="7 14" id="KW-0227">DNA damage</keyword>
<dbReference type="Gene3D" id="3.30.470.30">
    <property type="entry name" value="DNA ligase/mRNA capping enzyme"/>
    <property type="match status" value="1"/>
</dbReference>
<dbReference type="NCBIfam" id="TIGR00574">
    <property type="entry name" value="dnl1"/>
    <property type="match status" value="1"/>
</dbReference>
<keyword evidence="8 14" id="KW-0067">ATP-binding</keyword>
<dbReference type="Pfam" id="PF04675">
    <property type="entry name" value="DNA_ligase_A_N"/>
    <property type="match status" value="1"/>
</dbReference>
<gene>
    <name evidence="14" type="primary">lig</name>
    <name evidence="17" type="ORF">HY474_02245</name>
</gene>
<evidence type="ECO:0000256" key="6">
    <source>
        <dbReference type="ARBA" id="ARBA00022741"/>
    </source>
</evidence>
<dbReference type="SUPFAM" id="SSF56091">
    <property type="entry name" value="DNA ligase/mRNA capping enzyme, catalytic domain"/>
    <property type="match status" value="1"/>
</dbReference>
<dbReference type="CDD" id="cd07901">
    <property type="entry name" value="Adenylation_DNA_ligase_Arch_LigB"/>
    <property type="match status" value="1"/>
</dbReference>
<keyword evidence="12 14" id="KW-0131">Cell cycle</keyword>
<dbReference type="AlphaFoldDB" id="A0A933DRR4"/>
<organism evidence="17 18">
    <name type="scientific">Candidatus Sungiibacteriota bacterium</name>
    <dbReference type="NCBI Taxonomy" id="2750080"/>
    <lineage>
        <taxon>Bacteria</taxon>
        <taxon>Candidatus Sungiibacteriota</taxon>
    </lineage>
</organism>
<dbReference type="GO" id="GO:0071897">
    <property type="term" value="P:DNA biosynthetic process"/>
    <property type="evidence" value="ECO:0007669"/>
    <property type="project" value="InterPro"/>
</dbReference>
<evidence type="ECO:0000256" key="12">
    <source>
        <dbReference type="ARBA" id="ARBA00023306"/>
    </source>
</evidence>
<dbReference type="PANTHER" id="PTHR45674:SF4">
    <property type="entry name" value="DNA LIGASE 1"/>
    <property type="match status" value="1"/>
</dbReference>
<feature type="domain" description="ATP-dependent DNA ligase family profile" evidence="16">
    <location>
        <begin position="330"/>
        <end position="473"/>
    </location>
</feature>
<dbReference type="InterPro" id="IPR036599">
    <property type="entry name" value="DNA_ligase_N_sf"/>
</dbReference>
<dbReference type="EC" id="6.5.1.1" evidence="14"/>
<dbReference type="GO" id="GO:0046872">
    <property type="term" value="F:metal ion binding"/>
    <property type="evidence" value="ECO:0007669"/>
    <property type="project" value="UniProtKB-KW"/>
</dbReference>
<evidence type="ECO:0000256" key="1">
    <source>
        <dbReference type="ARBA" id="ARBA00007572"/>
    </source>
</evidence>
<proteinExistence type="inferred from homology"/>
<dbReference type="InterPro" id="IPR012340">
    <property type="entry name" value="NA-bd_OB-fold"/>
</dbReference>
<dbReference type="GO" id="GO:0003677">
    <property type="term" value="F:DNA binding"/>
    <property type="evidence" value="ECO:0007669"/>
    <property type="project" value="InterPro"/>
</dbReference>
<keyword evidence="11 14" id="KW-0234">DNA repair</keyword>
<dbReference type="InterPro" id="IPR012308">
    <property type="entry name" value="DNA_ligase_ATP-dep_N"/>
</dbReference>
<sequence>MRFAALAAYLERLEKTTSRNDITRILAELFEKTSAEDIDKACYLLLGELVPAYRGIVFNIAEKTMARIIAKAYARTTAEVLRLYQARGDHGDVAYELAQGRRHAGDALSVTAVYGRLLAIASEAGSGSQERRINSFAALLGGLDPLSAKFVARIPVGKLRLGFSDATVLDALSILTAGDKSARKRIEAAYNVTADIGALARRLRSSGLPALRRLGATPGIPIRPSLAERMNTIDDIIVKAGPEVAVEPKLDGLRTQIHIWHQAGKKEVALFSRNLENTTAMFPEIAAAARRMRVRSAILDGEAIGFNAKTGRYAPFQETAQRKRKHDIEVFAKKIPLVVLVFDALYLNGKSLLNLPYVERRKILERLVGRGADGELRTDLQRVTDDPAVIARELQANVSKGLEGVVVKNLSTPYQAGSRGFHWIKLKATTAALQGLRAGGGPLAGRAGRGKMQLPDTIDCVVMGVYKGRGKRALVGIGGFLIGVREYDRYYSISRLGSGLSDEQFREAAERITELKAAEQPKEYVVLKEIVPDVWIRPRLVVEILADGISLSLRHTAGKKGGGRGYSLRFPRLVRFRGDKNPEDATSVAEIIKMYRGQRS</sequence>
<evidence type="ECO:0000256" key="2">
    <source>
        <dbReference type="ARBA" id="ARBA00022598"/>
    </source>
</evidence>
<dbReference type="PROSITE" id="PS50160">
    <property type="entry name" value="DNA_LIGASE_A3"/>
    <property type="match status" value="1"/>
</dbReference>
<dbReference type="InterPro" id="IPR012309">
    <property type="entry name" value="DNA_ligase_ATP-dep_C"/>
</dbReference>
<dbReference type="InterPro" id="IPR022865">
    <property type="entry name" value="DNA_ligae_ATP-dep_bac/arc"/>
</dbReference>
<evidence type="ECO:0000256" key="15">
    <source>
        <dbReference type="RuleBase" id="RU004196"/>
    </source>
</evidence>
<feature type="binding site" evidence="14">
    <location>
        <position position="254"/>
    </location>
    <ligand>
        <name>ATP</name>
        <dbReference type="ChEBI" id="CHEBI:30616"/>
    </ligand>
</feature>
<evidence type="ECO:0000313" key="17">
    <source>
        <dbReference type="EMBL" id="MBI4132430.1"/>
    </source>
</evidence>
<dbReference type="Gene3D" id="1.10.3260.10">
    <property type="entry name" value="DNA ligase, ATP-dependent, N-terminal domain"/>
    <property type="match status" value="1"/>
</dbReference>
<dbReference type="SUPFAM" id="SSF50249">
    <property type="entry name" value="Nucleic acid-binding proteins"/>
    <property type="match status" value="1"/>
</dbReference>
<dbReference type="Proteomes" id="UP000704960">
    <property type="component" value="Unassembled WGS sequence"/>
</dbReference>
<comment type="catalytic activity">
    <reaction evidence="13 14">
        <text>ATP + (deoxyribonucleotide)n-3'-hydroxyl + 5'-phospho-(deoxyribonucleotide)m = (deoxyribonucleotide)n+m + AMP + diphosphate.</text>
        <dbReference type="EC" id="6.5.1.1"/>
    </reaction>
</comment>
<feature type="binding site" evidence="14">
    <location>
        <position position="247"/>
    </location>
    <ligand>
        <name>ATP</name>
        <dbReference type="ChEBI" id="CHEBI:30616"/>
    </ligand>
</feature>
<keyword evidence="2 14" id="KW-0436">Ligase</keyword>
<keyword evidence="6 14" id="KW-0547">Nucleotide-binding</keyword>
<feature type="binding site" evidence="14">
    <location>
        <position position="419"/>
    </location>
    <ligand>
        <name>ATP</name>
        <dbReference type="ChEBI" id="CHEBI:30616"/>
    </ligand>
</feature>
<comment type="similarity">
    <text evidence="1 14 15">Belongs to the ATP-dependent DNA ligase family.</text>
</comment>
<evidence type="ECO:0000256" key="8">
    <source>
        <dbReference type="ARBA" id="ARBA00022840"/>
    </source>
</evidence>
<evidence type="ECO:0000259" key="16">
    <source>
        <dbReference type="PROSITE" id="PS50160"/>
    </source>
</evidence>
<feature type="binding site" evidence="14">
    <location>
        <position position="342"/>
    </location>
    <ligand>
        <name>ATP</name>
        <dbReference type="ChEBI" id="CHEBI:30616"/>
    </ligand>
</feature>
<protein>
    <recommendedName>
        <fullName evidence="14">Probable DNA ligase</fullName>
        <ecNumber evidence="14">6.5.1.1</ecNumber>
    </recommendedName>
    <alternativeName>
        <fullName evidence="14">Polydeoxyribonucleotide synthase [ATP]</fullName>
    </alternativeName>
</protein>
<dbReference type="InterPro" id="IPR012310">
    <property type="entry name" value="DNA_ligase_ATP-dep_cent"/>
</dbReference>
<evidence type="ECO:0000256" key="14">
    <source>
        <dbReference type="HAMAP-Rule" id="MF_00407"/>
    </source>
</evidence>
<dbReference type="GO" id="GO:0003910">
    <property type="term" value="F:DNA ligase (ATP) activity"/>
    <property type="evidence" value="ECO:0007669"/>
    <property type="project" value="UniProtKB-UniRule"/>
</dbReference>
<dbReference type="GO" id="GO:0006281">
    <property type="term" value="P:DNA repair"/>
    <property type="evidence" value="ECO:0007669"/>
    <property type="project" value="UniProtKB-UniRule"/>
</dbReference>
<evidence type="ECO:0000256" key="4">
    <source>
        <dbReference type="ARBA" id="ARBA00022705"/>
    </source>
</evidence>
<evidence type="ECO:0000256" key="5">
    <source>
        <dbReference type="ARBA" id="ARBA00022723"/>
    </source>
</evidence>
<keyword evidence="10 14" id="KW-0233">DNA recombination</keyword>
<dbReference type="InterPro" id="IPR000977">
    <property type="entry name" value="DNA_ligase_ATP-dep"/>
</dbReference>
<evidence type="ECO:0000256" key="10">
    <source>
        <dbReference type="ARBA" id="ARBA00023172"/>
    </source>
</evidence>
<dbReference type="Gene3D" id="2.40.50.140">
    <property type="entry name" value="Nucleic acid-binding proteins"/>
    <property type="match status" value="1"/>
</dbReference>
<evidence type="ECO:0000256" key="9">
    <source>
        <dbReference type="ARBA" id="ARBA00022842"/>
    </source>
</evidence>
<dbReference type="PROSITE" id="PS00333">
    <property type="entry name" value="DNA_LIGASE_A2"/>
    <property type="match status" value="1"/>
</dbReference>
<comment type="caution">
    <text evidence="17">The sequence shown here is derived from an EMBL/GenBank/DDBJ whole genome shotgun (WGS) entry which is preliminary data.</text>
</comment>
<comment type="cofactor">
    <cofactor evidence="14">
        <name>Mg(2+)</name>
        <dbReference type="ChEBI" id="CHEBI:18420"/>
    </cofactor>
</comment>
<dbReference type="PANTHER" id="PTHR45674">
    <property type="entry name" value="DNA LIGASE 1/3 FAMILY MEMBER"/>
    <property type="match status" value="1"/>
</dbReference>
<keyword evidence="5 14" id="KW-0479">Metal-binding</keyword>
<feature type="active site" description="N6-AMP-lysine intermediate" evidence="14">
    <location>
        <position position="249"/>
    </location>
</feature>
<reference evidence="17" key="1">
    <citation type="submission" date="2020-07" db="EMBL/GenBank/DDBJ databases">
        <title>Huge and variable diversity of episymbiotic CPR bacteria and DPANN archaea in groundwater ecosystems.</title>
        <authorList>
            <person name="He C.Y."/>
            <person name="Keren R."/>
            <person name="Whittaker M."/>
            <person name="Farag I.F."/>
            <person name="Doudna J."/>
            <person name="Cate J.H.D."/>
            <person name="Banfield J.F."/>
        </authorList>
    </citation>
    <scope>NUCLEOTIDE SEQUENCE</scope>
    <source>
        <strain evidence="17">NC_groundwater_1226_Ag_S-0.1um_59_124</strain>
    </source>
</reference>
<keyword evidence="9 14" id="KW-0460">Magnesium</keyword>
<dbReference type="GO" id="GO:0051301">
    <property type="term" value="P:cell division"/>
    <property type="evidence" value="ECO:0007669"/>
    <property type="project" value="UniProtKB-KW"/>
</dbReference>
<evidence type="ECO:0000256" key="11">
    <source>
        <dbReference type="ARBA" id="ARBA00023204"/>
    </source>
</evidence>
<dbReference type="GO" id="GO:0006273">
    <property type="term" value="P:lagging strand elongation"/>
    <property type="evidence" value="ECO:0007669"/>
    <property type="project" value="TreeGrafter"/>
</dbReference>
<dbReference type="GO" id="GO:0005524">
    <property type="term" value="F:ATP binding"/>
    <property type="evidence" value="ECO:0007669"/>
    <property type="project" value="UniProtKB-UniRule"/>
</dbReference>